<evidence type="ECO:0000256" key="7">
    <source>
        <dbReference type="SAM" id="Coils"/>
    </source>
</evidence>
<sequence>MAAILQQPFQTINFVERGHATNLFVTSAGAKLYSYAAETGERLASWPQDVDADRTEAAEAEVSPESQGPPEKRRKVSESSAQAVESSKSTTSDSAKNLAWSNIPIVVISSSGEYVVAVTSEDKCIRVFQLSPDGRFKQLSERCMPKRPCAVVLANDETILVGDKFGDVYSLPLIPGDKPYVPAVSLRGKTSEGPAATNLTVHTKRNLKSLQQQLEQKQEKQANEKTTLNFEHQIVLGHVSMLTDIAFVSLPSSSQKRTYLLSADRDEHIRVSRGPPQAHIIENYCLGHTAFVTKLSIPQWAPEYLISGGGDNFLLVWKWTEGQVLQKVPLVDPESDATIAVRGIWAASLGASDASRMILVSIEGSSKLRSFVLGSDGTLNEQASIQASGNIVDVATVDKDSTVFVSVDSIRKADSTQEWSTEPSSTLLEAFSAKSEGGSVTWGPCAKEIVAKINSTGTAEVSAATDVKQQKELNESLYNLGSLRKRGGEE</sequence>
<dbReference type="InterPro" id="IPR036322">
    <property type="entry name" value="WD40_repeat_dom_sf"/>
</dbReference>
<evidence type="ECO:0000313" key="9">
    <source>
        <dbReference type="EMBL" id="GFF13559.1"/>
    </source>
</evidence>
<evidence type="ECO:0000256" key="8">
    <source>
        <dbReference type="SAM" id="MobiDB-lite"/>
    </source>
</evidence>
<comment type="similarity">
    <text evidence="6">Belongs to the WD repeat TRM82 family.</text>
</comment>
<dbReference type="OrthoDB" id="339900at2759"/>
<keyword evidence="9" id="KW-0808">Transferase</keyword>
<organism evidence="9 10">
    <name type="scientific">Aspergillus terreus</name>
    <dbReference type="NCBI Taxonomy" id="33178"/>
    <lineage>
        <taxon>Eukaryota</taxon>
        <taxon>Fungi</taxon>
        <taxon>Dikarya</taxon>
        <taxon>Ascomycota</taxon>
        <taxon>Pezizomycotina</taxon>
        <taxon>Eurotiomycetes</taxon>
        <taxon>Eurotiomycetidae</taxon>
        <taxon>Eurotiales</taxon>
        <taxon>Aspergillaceae</taxon>
        <taxon>Aspergillus</taxon>
        <taxon>Aspergillus subgen. Circumdati</taxon>
    </lineage>
</organism>
<dbReference type="GO" id="GO:0008168">
    <property type="term" value="F:methyltransferase activity"/>
    <property type="evidence" value="ECO:0007669"/>
    <property type="project" value="UniProtKB-KW"/>
</dbReference>
<evidence type="ECO:0000256" key="2">
    <source>
        <dbReference type="ARBA" id="ARBA00022574"/>
    </source>
</evidence>
<dbReference type="InterPro" id="IPR028884">
    <property type="entry name" value="Trm82"/>
</dbReference>
<feature type="compositionally biased region" description="Low complexity" evidence="8">
    <location>
        <begin position="78"/>
        <end position="89"/>
    </location>
</feature>
<evidence type="ECO:0000256" key="4">
    <source>
        <dbReference type="ARBA" id="ARBA00022737"/>
    </source>
</evidence>
<evidence type="ECO:0000256" key="1">
    <source>
        <dbReference type="ARBA" id="ARBA00004123"/>
    </source>
</evidence>
<reference evidence="9 10" key="1">
    <citation type="submission" date="2020-01" db="EMBL/GenBank/DDBJ databases">
        <title>Aspergillus terreus IFO 6365 whole genome shotgun sequence.</title>
        <authorList>
            <person name="Kanamasa S."/>
            <person name="Takahashi H."/>
        </authorList>
    </citation>
    <scope>NUCLEOTIDE SEQUENCE [LARGE SCALE GENOMIC DNA]</scope>
    <source>
        <strain evidence="9 10">IFO 6365</strain>
    </source>
</reference>
<dbReference type="InterPro" id="IPR015943">
    <property type="entry name" value="WD40/YVTN_repeat-like_dom_sf"/>
</dbReference>
<dbReference type="VEuPathDB" id="FungiDB:ATEG_02575"/>
<comment type="caution">
    <text evidence="9">The sequence shown here is derived from an EMBL/GenBank/DDBJ whole genome shotgun (WGS) entry which is preliminary data.</text>
</comment>
<dbReference type="HAMAP" id="MF_03056">
    <property type="entry name" value="TRM82"/>
    <property type="match status" value="1"/>
</dbReference>
<dbReference type="Gene3D" id="2.130.10.10">
    <property type="entry name" value="YVTN repeat-like/Quinoprotein amine dehydrogenase"/>
    <property type="match status" value="1"/>
</dbReference>
<dbReference type="GO" id="GO:0043527">
    <property type="term" value="C:tRNA methyltransferase complex"/>
    <property type="evidence" value="ECO:0007669"/>
    <property type="project" value="TreeGrafter"/>
</dbReference>
<keyword evidence="4 6" id="KW-0677">Repeat</keyword>
<dbReference type="InterPro" id="IPR001680">
    <property type="entry name" value="WD40_rpt"/>
</dbReference>
<gene>
    <name evidence="9" type="ORF">ATEIFO6365_0002067000</name>
</gene>
<dbReference type="PANTHER" id="PTHR16288:SF0">
    <property type="entry name" value="TRNA (GUANINE-N(7)-)-METHYLTRANSFERASE NON-CATALYTIC SUBUNIT WDR4"/>
    <property type="match status" value="1"/>
</dbReference>
<dbReference type="SUPFAM" id="SSF63829">
    <property type="entry name" value="Calcium-dependent phosphotriesterase"/>
    <property type="match status" value="1"/>
</dbReference>
<name>A0A5M3YYY5_ASPTE</name>
<dbReference type="Proteomes" id="UP000452235">
    <property type="component" value="Unassembled WGS sequence"/>
</dbReference>
<keyword evidence="2 6" id="KW-0853">WD repeat</keyword>
<keyword evidence="7" id="KW-0175">Coiled coil</keyword>
<protein>
    <submittedName>
        <fullName evidence="9">tRNA methyltransferase</fullName>
    </submittedName>
</protein>
<feature type="region of interest" description="Disordered" evidence="8">
    <location>
        <begin position="46"/>
        <end position="91"/>
    </location>
</feature>
<evidence type="ECO:0000256" key="3">
    <source>
        <dbReference type="ARBA" id="ARBA00022694"/>
    </source>
</evidence>
<dbReference type="SMART" id="SM00320">
    <property type="entry name" value="WD40"/>
    <property type="match status" value="3"/>
</dbReference>
<feature type="coiled-coil region" evidence="7">
    <location>
        <begin position="200"/>
        <end position="227"/>
    </location>
</feature>
<dbReference type="UniPathway" id="UPA00989"/>
<keyword evidence="9" id="KW-0489">Methyltransferase</keyword>
<evidence type="ECO:0000256" key="6">
    <source>
        <dbReference type="HAMAP-Rule" id="MF_03056"/>
    </source>
</evidence>
<accession>A0A5M3YYY5</accession>
<keyword evidence="3 6" id="KW-0819">tRNA processing</keyword>
<dbReference type="SUPFAM" id="SSF50978">
    <property type="entry name" value="WD40 repeat-like"/>
    <property type="match status" value="1"/>
</dbReference>
<keyword evidence="5 6" id="KW-0539">Nucleus</keyword>
<keyword evidence="10" id="KW-1185">Reference proteome</keyword>
<dbReference type="PANTHER" id="PTHR16288">
    <property type="entry name" value="WD40 REPEAT PROTEIN 4"/>
    <property type="match status" value="1"/>
</dbReference>
<proteinExistence type="inferred from homology"/>
<dbReference type="EMBL" id="BLJY01000002">
    <property type="protein sequence ID" value="GFF13559.1"/>
    <property type="molecule type" value="Genomic_DNA"/>
</dbReference>
<dbReference type="GO" id="GO:0106004">
    <property type="term" value="P:tRNA (guanine-N7)-methylation"/>
    <property type="evidence" value="ECO:0007669"/>
    <property type="project" value="UniProtKB-UniRule"/>
</dbReference>
<evidence type="ECO:0000256" key="5">
    <source>
        <dbReference type="ARBA" id="ARBA00023242"/>
    </source>
</evidence>
<dbReference type="AlphaFoldDB" id="A0A5M3YYY5"/>
<comment type="pathway">
    <text evidence="6">tRNA modification; N(7)-methylguanine-tRNA biosynthesis.</text>
</comment>
<evidence type="ECO:0000313" key="10">
    <source>
        <dbReference type="Proteomes" id="UP000452235"/>
    </source>
</evidence>
<comment type="subcellular location">
    <subcellularLocation>
        <location evidence="1 6">Nucleus</location>
    </subcellularLocation>
</comment>
<dbReference type="GO" id="GO:0005829">
    <property type="term" value="C:cytosol"/>
    <property type="evidence" value="ECO:0007669"/>
    <property type="project" value="TreeGrafter"/>
</dbReference>
<comment type="function">
    <text evidence="6">Required for the formation of N(7)-methylguanine at position 46 (m7G46) in tRNA. In the complex, it is required to stabilize and induce conformational changes of the catalytic subunit.</text>
</comment>
<dbReference type="GO" id="GO:0005634">
    <property type="term" value="C:nucleus"/>
    <property type="evidence" value="ECO:0007669"/>
    <property type="project" value="UniProtKB-SubCell"/>
</dbReference>